<dbReference type="AlphaFoldDB" id="A0A4S8QU35"/>
<protein>
    <submittedName>
        <fullName evidence="2">Uncharacterized protein</fullName>
    </submittedName>
</protein>
<evidence type="ECO:0000256" key="1">
    <source>
        <dbReference type="SAM" id="MobiDB-lite"/>
    </source>
</evidence>
<comment type="caution">
    <text evidence="2">The sequence shown here is derived from an EMBL/GenBank/DDBJ whole genome shotgun (WGS) entry which is preliminary data.</text>
</comment>
<sequence>MIGGRGVNGKNQSRVSPAQVSRHSKGKELNQKSRELDKKASLFSFRHVVIKHGPDCGNYNPGKSIATNAIQGLAAPDARTRYGTGKMYLLKLGVPRIIRIPWVNEGENSI</sequence>
<dbReference type="Proteomes" id="UP000308671">
    <property type="component" value="Unassembled WGS sequence"/>
</dbReference>
<feature type="compositionally biased region" description="Basic and acidic residues" evidence="1">
    <location>
        <begin position="26"/>
        <end position="35"/>
    </location>
</feature>
<name>A0A4S8QU35_9HELO</name>
<keyword evidence="3" id="KW-1185">Reference proteome</keyword>
<organism evidence="2 3">
    <name type="scientific">Botrytis galanthina</name>
    <dbReference type="NCBI Taxonomy" id="278940"/>
    <lineage>
        <taxon>Eukaryota</taxon>
        <taxon>Fungi</taxon>
        <taxon>Dikarya</taxon>
        <taxon>Ascomycota</taxon>
        <taxon>Pezizomycotina</taxon>
        <taxon>Leotiomycetes</taxon>
        <taxon>Helotiales</taxon>
        <taxon>Sclerotiniaceae</taxon>
        <taxon>Botrytis</taxon>
    </lineage>
</organism>
<dbReference type="EMBL" id="PQXL01000233">
    <property type="protein sequence ID" value="THV48688.1"/>
    <property type="molecule type" value="Genomic_DNA"/>
</dbReference>
<feature type="compositionally biased region" description="Polar residues" evidence="1">
    <location>
        <begin position="9"/>
        <end position="21"/>
    </location>
</feature>
<proteinExistence type="predicted"/>
<feature type="region of interest" description="Disordered" evidence="1">
    <location>
        <begin position="1"/>
        <end position="35"/>
    </location>
</feature>
<evidence type="ECO:0000313" key="2">
    <source>
        <dbReference type="EMBL" id="THV48688.1"/>
    </source>
</evidence>
<gene>
    <name evidence="2" type="ORF">BGAL_0233g00050</name>
</gene>
<evidence type="ECO:0000313" key="3">
    <source>
        <dbReference type="Proteomes" id="UP000308671"/>
    </source>
</evidence>
<accession>A0A4S8QU35</accession>
<reference evidence="2 3" key="1">
    <citation type="submission" date="2017-12" db="EMBL/GenBank/DDBJ databases">
        <title>Comparative genomics of Botrytis spp.</title>
        <authorList>
            <person name="Valero-Jimenez C.A."/>
            <person name="Tapia P."/>
            <person name="Veloso J."/>
            <person name="Silva-Moreno E."/>
            <person name="Staats M."/>
            <person name="Valdes J.H."/>
            <person name="Van Kan J.A.L."/>
        </authorList>
    </citation>
    <scope>NUCLEOTIDE SEQUENCE [LARGE SCALE GENOMIC DNA]</scope>
    <source>
        <strain evidence="2 3">MUCL435</strain>
    </source>
</reference>